<dbReference type="Gene3D" id="3.40.50.300">
    <property type="entry name" value="P-loop containing nucleotide triphosphate hydrolases"/>
    <property type="match status" value="1"/>
</dbReference>
<dbReference type="PANTHER" id="PTHR10492">
    <property type="match status" value="1"/>
</dbReference>
<organism evidence="4 5">
    <name type="scientific">Popillia japonica</name>
    <name type="common">Japanese beetle</name>
    <dbReference type="NCBI Taxonomy" id="7064"/>
    <lineage>
        <taxon>Eukaryota</taxon>
        <taxon>Metazoa</taxon>
        <taxon>Ecdysozoa</taxon>
        <taxon>Arthropoda</taxon>
        <taxon>Hexapoda</taxon>
        <taxon>Insecta</taxon>
        <taxon>Pterygota</taxon>
        <taxon>Neoptera</taxon>
        <taxon>Endopterygota</taxon>
        <taxon>Coleoptera</taxon>
        <taxon>Polyphaga</taxon>
        <taxon>Scarabaeiformia</taxon>
        <taxon>Scarabaeidae</taxon>
        <taxon>Rutelinae</taxon>
        <taxon>Popillia</taxon>
    </lineage>
</organism>
<dbReference type="EMBL" id="JASPKY010000363">
    <property type="protein sequence ID" value="KAK9703820.1"/>
    <property type="molecule type" value="Genomic_DNA"/>
</dbReference>
<name>A0AAW1JJ85_POPJA</name>
<comment type="catalytic activity">
    <reaction evidence="1">
        <text>ATP + H2O = ADP + phosphate + H(+)</text>
        <dbReference type="Rhea" id="RHEA:13065"/>
        <dbReference type="ChEBI" id="CHEBI:15377"/>
        <dbReference type="ChEBI" id="CHEBI:15378"/>
        <dbReference type="ChEBI" id="CHEBI:30616"/>
        <dbReference type="ChEBI" id="CHEBI:43474"/>
        <dbReference type="ChEBI" id="CHEBI:456216"/>
        <dbReference type="EC" id="5.6.2.3"/>
    </reaction>
</comment>
<dbReference type="Pfam" id="PF05970">
    <property type="entry name" value="PIF1"/>
    <property type="match status" value="1"/>
</dbReference>
<keyword evidence="5" id="KW-1185">Reference proteome</keyword>
<dbReference type="InterPro" id="IPR049163">
    <property type="entry name" value="Pif1-like_2B_dom"/>
</dbReference>
<comment type="caution">
    <text evidence="4">The sequence shown here is derived from an EMBL/GenBank/DDBJ whole genome shotgun (WGS) entry which is preliminary data.</text>
</comment>
<keyword evidence="1" id="KW-0227">DNA damage</keyword>
<keyword evidence="1" id="KW-0067">ATP-binding</keyword>
<dbReference type="SUPFAM" id="SSF52540">
    <property type="entry name" value="P-loop containing nucleoside triphosphate hydrolases"/>
    <property type="match status" value="2"/>
</dbReference>
<accession>A0AAW1JJ85</accession>
<keyword evidence="1" id="KW-0378">Hydrolase</keyword>
<dbReference type="PANTHER" id="PTHR10492:SF57">
    <property type="entry name" value="ATP-DEPENDENT DNA HELICASE"/>
    <property type="match status" value="1"/>
</dbReference>
<proteinExistence type="inferred from homology"/>
<feature type="domain" description="DNA helicase Pif1-like DEAD-box helicase" evidence="2">
    <location>
        <begin position="40"/>
        <end position="239"/>
    </location>
</feature>
<feature type="domain" description="DNA helicase Pif1-like 2B" evidence="3">
    <location>
        <begin position="327"/>
        <end position="373"/>
    </location>
</feature>
<dbReference type="InterPro" id="IPR010285">
    <property type="entry name" value="DNA_helicase_pif1-like_DEAD"/>
</dbReference>
<dbReference type="EC" id="5.6.2.3" evidence="1"/>
<keyword evidence="1" id="KW-0233">DNA recombination</keyword>
<sequence>MVADYQTSVFGIDDPPEEINMMDDRIDIDEERREANIMVDQLNEAINNENEQQRLFYVSGSGGVGKSFLYNSIITHLNASEIKVISIASTGIAAALLKQGRTVHSRFQLPVPVFENSTSRIPRESEDAVYIREAKFLIWDEVSMTNRLTFELVDRTLRFLCNNDRPFGGKVIVIGGDFKQCLPIIQNGNRATVVQACIKSSHLWQLFHHYRLQMNMRVRPDEQDFIRWLEQLGNNTLPTLHDHLRSNLIQIPPECITATLDDLIENIFGDMRAGDVLNKAILTPLNEDCHLINGRILNRINSPEMNYLGIDDIISDDLEERNLYPIEFLNSLTPSGFPQHALKLKEGCIIMLLRNLNVRANLCNGTRLLVHHLGELYIDAEIIQFNGQLSNKRVFIPRIDFTTNQTSNLPFVMRIYSTYRFYNEPNIEFTVCNEETSVSSKTFLLPNNQ</sequence>
<reference evidence="4 5" key="1">
    <citation type="journal article" date="2024" name="BMC Genomics">
        <title>De novo assembly and annotation of Popillia japonica's genome with initial clues to its potential as an invasive pest.</title>
        <authorList>
            <person name="Cucini C."/>
            <person name="Boschi S."/>
            <person name="Funari R."/>
            <person name="Cardaioli E."/>
            <person name="Iannotti N."/>
            <person name="Marturano G."/>
            <person name="Paoli F."/>
            <person name="Bruttini M."/>
            <person name="Carapelli A."/>
            <person name="Frati F."/>
            <person name="Nardi F."/>
        </authorList>
    </citation>
    <scope>NUCLEOTIDE SEQUENCE [LARGE SCALE GENOMIC DNA]</scope>
    <source>
        <strain evidence="4">DMR45628</strain>
    </source>
</reference>
<dbReference type="AlphaFoldDB" id="A0AAW1JJ85"/>
<dbReference type="GO" id="GO:0016787">
    <property type="term" value="F:hydrolase activity"/>
    <property type="evidence" value="ECO:0007669"/>
    <property type="project" value="UniProtKB-KW"/>
</dbReference>
<keyword evidence="1 4" id="KW-0347">Helicase</keyword>
<dbReference type="InterPro" id="IPR027417">
    <property type="entry name" value="P-loop_NTPase"/>
</dbReference>
<comment type="cofactor">
    <cofactor evidence="1">
        <name>Mg(2+)</name>
        <dbReference type="ChEBI" id="CHEBI:18420"/>
    </cofactor>
</comment>
<dbReference type="GO" id="GO:0006281">
    <property type="term" value="P:DNA repair"/>
    <property type="evidence" value="ECO:0007669"/>
    <property type="project" value="UniProtKB-KW"/>
</dbReference>
<keyword evidence="1" id="KW-0547">Nucleotide-binding</keyword>
<protein>
    <recommendedName>
        <fullName evidence="1">ATP-dependent DNA helicase</fullName>
        <ecNumber evidence="1">5.6.2.3</ecNumber>
    </recommendedName>
</protein>
<gene>
    <name evidence="4" type="ORF">QE152_g29060</name>
</gene>
<evidence type="ECO:0000313" key="5">
    <source>
        <dbReference type="Proteomes" id="UP001458880"/>
    </source>
</evidence>
<evidence type="ECO:0000256" key="1">
    <source>
        <dbReference type="RuleBase" id="RU363044"/>
    </source>
</evidence>
<evidence type="ECO:0000313" key="4">
    <source>
        <dbReference type="EMBL" id="KAK9703820.1"/>
    </source>
</evidence>
<dbReference type="Proteomes" id="UP001458880">
    <property type="component" value="Unassembled WGS sequence"/>
</dbReference>
<dbReference type="GO" id="GO:0006310">
    <property type="term" value="P:DNA recombination"/>
    <property type="evidence" value="ECO:0007669"/>
    <property type="project" value="UniProtKB-KW"/>
</dbReference>
<keyword evidence="1" id="KW-0234">DNA repair</keyword>
<dbReference type="GO" id="GO:0005524">
    <property type="term" value="F:ATP binding"/>
    <property type="evidence" value="ECO:0007669"/>
    <property type="project" value="UniProtKB-KW"/>
</dbReference>
<dbReference type="GO" id="GO:0000723">
    <property type="term" value="P:telomere maintenance"/>
    <property type="evidence" value="ECO:0007669"/>
    <property type="project" value="InterPro"/>
</dbReference>
<comment type="similarity">
    <text evidence="1">Belongs to the helicase family.</text>
</comment>
<dbReference type="GO" id="GO:0043139">
    <property type="term" value="F:5'-3' DNA helicase activity"/>
    <property type="evidence" value="ECO:0007669"/>
    <property type="project" value="UniProtKB-EC"/>
</dbReference>
<dbReference type="Pfam" id="PF21530">
    <property type="entry name" value="Pif1_2B_dom"/>
    <property type="match status" value="1"/>
</dbReference>
<evidence type="ECO:0000259" key="3">
    <source>
        <dbReference type="Pfam" id="PF21530"/>
    </source>
</evidence>
<evidence type="ECO:0000259" key="2">
    <source>
        <dbReference type="Pfam" id="PF05970"/>
    </source>
</evidence>